<dbReference type="eggNOG" id="COG1352">
    <property type="taxonomic scope" value="Bacteria"/>
</dbReference>
<dbReference type="STRING" id="1304284.L21TH_0007"/>
<dbReference type="Proteomes" id="UP000013378">
    <property type="component" value="Unassembled WGS sequence"/>
</dbReference>
<dbReference type="Pfam" id="PF00395">
    <property type="entry name" value="SLH"/>
    <property type="match status" value="3"/>
</dbReference>
<name>R1CTD3_9FIRM</name>
<dbReference type="EMBL" id="ARZA01000001">
    <property type="protein sequence ID" value="EOD01901.1"/>
    <property type="molecule type" value="Genomic_DNA"/>
</dbReference>
<feature type="domain" description="SLH" evidence="2">
    <location>
        <begin position="180"/>
        <end position="243"/>
    </location>
</feature>
<feature type="domain" description="SLH" evidence="2">
    <location>
        <begin position="114"/>
        <end position="177"/>
    </location>
</feature>
<accession>R1CTD3</accession>
<evidence type="ECO:0000313" key="4">
    <source>
        <dbReference type="Proteomes" id="UP000013378"/>
    </source>
</evidence>
<dbReference type="InterPro" id="IPR001119">
    <property type="entry name" value="SLH_dom"/>
</dbReference>
<keyword evidence="4" id="KW-1185">Reference proteome</keyword>
<proteinExistence type="predicted"/>
<reference evidence="3 4" key="1">
    <citation type="journal article" date="2015" name="Geomicrobiol. J.">
        <title>Caldisalinibacter kiritimatiensis gen. nov., sp. nov., a moderately thermohalophilic thiosulfate-reducing bacterium from a hypersaline microbial mat.</title>
        <authorList>
            <person name="Ben Hania W."/>
            <person name="Joseph M."/>
            <person name="Fiebig A."/>
            <person name="Bunk B."/>
            <person name="Klenk H.-P."/>
            <person name="Fardeau M.-L."/>
            <person name="Spring S."/>
        </authorList>
    </citation>
    <scope>NUCLEOTIDE SEQUENCE [LARGE SCALE GENOMIC DNA]</scope>
    <source>
        <strain evidence="3 4">L21-TH-D2</strain>
    </source>
</reference>
<evidence type="ECO:0000313" key="3">
    <source>
        <dbReference type="EMBL" id="EOD01901.1"/>
    </source>
</evidence>
<dbReference type="OrthoDB" id="2611444at2"/>
<dbReference type="AlphaFoldDB" id="R1CTD3"/>
<evidence type="ECO:0000259" key="2">
    <source>
        <dbReference type="PROSITE" id="PS51272"/>
    </source>
</evidence>
<protein>
    <submittedName>
        <fullName evidence="3">S-layer protein</fullName>
    </submittedName>
</protein>
<keyword evidence="1" id="KW-0732">Signal</keyword>
<feature type="chain" id="PRO_5004345518" evidence="1">
    <location>
        <begin position="25"/>
        <end position="337"/>
    </location>
</feature>
<evidence type="ECO:0000256" key="1">
    <source>
        <dbReference type="SAM" id="SignalP"/>
    </source>
</evidence>
<comment type="caution">
    <text evidence="3">The sequence shown here is derived from an EMBL/GenBank/DDBJ whole genome shotgun (WGS) entry which is preliminary data.</text>
</comment>
<feature type="signal peptide" evidence="1">
    <location>
        <begin position="1"/>
        <end position="24"/>
    </location>
</feature>
<dbReference type="RefSeq" id="WP_006305118.1">
    <property type="nucleotide sequence ID" value="NZ_ARZA01000001.1"/>
</dbReference>
<organism evidence="3 4">
    <name type="scientific">Caldisalinibacter kiritimatiensis</name>
    <dbReference type="NCBI Taxonomy" id="1304284"/>
    <lineage>
        <taxon>Bacteria</taxon>
        <taxon>Bacillati</taxon>
        <taxon>Bacillota</taxon>
        <taxon>Tissierellia</taxon>
        <taxon>Tissierellales</taxon>
        <taxon>Thermohalobacteraceae</taxon>
        <taxon>Caldisalinibacter</taxon>
    </lineage>
</organism>
<gene>
    <name evidence="3" type="ORF">L21TH_0007</name>
</gene>
<sequence length="337" mass="38364">MKKFISTMIIFTLVLSLSTTAVFADNWKNESGKLPPGLAKKGFLPPGIAKKVFDDIDGFSWAEKAIARMAIKGMIQGRGNNRFAPAAPVNKLETVIMALRVMGWEEEAKEIDRLPEKYDGKKVHDWAVGYVALAYEKGILDEVDMMYFDPYEPAKRHEVAKYVIRALGYEEEAQDHMDEELPFVDALAVPQGSVGYVYLMNELGLMQGDDQNRFNPMGTLKRAEMAVLFSRLDKKVDSDVDYNEVIGKVYRIHKETIVLKVDGELRFFELDDKVKVYKDNKLIRYKDIEIGSNVIIELKDDKVVYIEVIEETNQDKIITKYSGVVKEINANKSQITI</sequence>
<dbReference type="PROSITE" id="PS51272">
    <property type="entry name" value="SLH"/>
    <property type="match status" value="3"/>
</dbReference>
<feature type="domain" description="SLH" evidence="2">
    <location>
        <begin position="49"/>
        <end position="112"/>
    </location>
</feature>